<feature type="transmembrane region" description="Helical" evidence="1">
    <location>
        <begin position="12"/>
        <end position="31"/>
    </location>
</feature>
<accession>A0ABT3MFR5</accession>
<evidence type="ECO:0000313" key="3">
    <source>
        <dbReference type="Proteomes" id="UP001208912"/>
    </source>
</evidence>
<reference evidence="2 3" key="1">
    <citation type="submission" date="2022-06" db="EMBL/GenBank/DDBJ databases">
        <title>Leptospira isolates from biofilms formed at urban environments.</title>
        <authorList>
            <person name="Ribeiro P.S."/>
            <person name="Sousa T."/>
            <person name="Carvalho N."/>
            <person name="Aburjaile F."/>
            <person name="Neves F."/>
            <person name="Oliveira D."/>
            <person name="Blanco L."/>
            <person name="Lima J."/>
            <person name="Costa F."/>
            <person name="Brenig B."/>
            <person name="Soares S."/>
            <person name="Ramos R."/>
            <person name="Goes-Neto A."/>
            <person name="Matiuzzi M."/>
            <person name="Azevedo V."/>
            <person name="Ristow P."/>
        </authorList>
    </citation>
    <scope>NUCLEOTIDE SEQUENCE [LARGE SCALE GENOMIC DNA]</scope>
    <source>
        <strain evidence="2 3">VSF19</strain>
    </source>
</reference>
<organism evidence="2 3">
    <name type="scientific">Leptospira soteropolitanensis</name>
    <dbReference type="NCBI Taxonomy" id="2950025"/>
    <lineage>
        <taxon>Bacteria</taxon>
        <taxon>Pseudomonadati</taxon>
        <taxon>Spirochaetota</taxon>
        <taxon>Spirochaetia</taxon>
        <taxon>Leptospirales</taxon>
        <taxon>Leptospiraceae</taxon>
        <taxon>Leptospira</taxon>
    </lineage>
</organism>
<dbReference type="EMBL" id="JAMQPM010000002">
    <property type="protein sequence ID" value="MCW7525731.1"/>
    <property type="molecule type" value="Genomic_DNA"/>
</dbReference>
<feature type="transmembrane region" description="Helical" evidence="1">
    <location>
        <begin position="325"/>
        <end position="346"/>
    </location>
</feature>
<feature type="transmembrane region" description="Helical" evidence="1">
    <location>
        <begin position="82"/>
        <end position="104"/>
    </location>
</feature>
<feature type="transmembrane region" description="Helical" evidence="1">
    <location>
        <begin position="116"/>
        <end position="135"/>
    </location>
</feature>
<proteinExistence type="predicted"/>
<gene>
    <name evidence="2" type="ORF">ND861_05175</name>
</gene>
<keyword evidence="3" id="KW-1185">Reference proteome</keyword>
<feature type="transmembrane region" description="Helical" evidence="1">
    <location>
        <begin position="208"/>
        <end position="227"/>
    </location>
</feature>
<feature type="transmembrane region" description="Helical" evidence="1">
    <location>
        <begin position="353"/>
        <end position="374"/>
    </location>
</feature>
<dbReference type="Proteomes" id="UP001208912">
    <property type="component" value="Unassembled WGS sequence"/>
</dbReference>
<feature type="transmembrane region" description="Helical" evidence="1">
    <location>
        <begin position="239"/>
        <end position="257"/>
    </location>
</feature>
<comment type="caution">
    <text evidence="2">The sequence shown here is derived from an EMBL/GenBank/DDBJ whole genome shotgun (WGS) entry which is preliminary data.</text>
</comment>
<evidence type="ECO:0000313" key="2">
    <source>
        <dbReference type="EMBL" id="MCW7525731.1"/>
    </source>
</evidence>
<evidence type="ECO:0000256" key="1">
    <source>
        <dbReference type="SAM" id="Phobius"/>
    </source>
</evidence>
<feature type="transmembrane region" description="Helical" evidence="1">
    <location>
        <begin position="141"/>
        <end position="169"/>
    </location>
</feature>
<keyword evidence="1" id="KW-1133">Transmembrane helix</keyword>
<keyword evidence="1" id="KW-0812">Transmembrane</keyword>
<feature type="transmembrane region" description="Helical" evidence="1">
    <location>
        <begin position="303"/>
        <end position="319"/>
    </location>
</feature>
<name>A0ABT3MFR5_9LEPT</name>
<feature type="transmembrane region" description="Helical" evidence="1">
    <location>
        <begin position="380"/>
        <end position="397"/>
    </location>
</feature>
<dbReference type="RefSeq" id="WP_265368890.1">
    <property type="nucleotide sequence ID" value="NZ_JAMQPM010000002.1"/>
</dbReference>
<keyword evidence="1" id="KW-0472">Membrane</keyword>
<protein>
    <submittedName>
        <fullName evidence="2">Uncharacterized protein</fullName>
    </submittedName>
</protein>
<feature type="transmembrane region" description="Helical" evidence="1">
    <location>
        <begin position="181"/>
        <end position="202"/>
    </location>
</feature>
<sequence>MFPRSPSKFSYFLFFILSSLANFLLCETIYFEPLHSADSLYLPLLLKDLLTGQGIGHWHLPPSPYLFPDLLLNLILYPLVPFLYLPSFYGTAQMALVLLGIFIFLSKFLDQTKSLIFLYLFEILFIVFSLLGYSLKDHPLPFAYFLSGAHHSTGFFFSLLLTLYLYSLLNEESKKKENDNLYKMLSIPYVFFFFLSFILLYISDRFSFVLGVISFFIVRIWDKNLTVSKRISYFQRKQFWILAVFFIFFGELIFFGLRSMVSIPNSFQILFTYLSKWNGSVILQISGAYLLDFSKHIFYQGRSILVLIGFVFLGFTRFPKLNQHLLLVFFPVLVGLLLLVGRFTYLHPYPIRYLFPLWFLGLFGITWVLCDLVPRENLKGLFFLLLCLVGMLFYFPFPREKAKTYFSQITETHVSYDLEKPIRFWSEGRKTPLPVDKDGKPYRWITGAFHTHLTESEEPMIWK</sequence>